<keyword evidence="4 7" id="KW-0812">Transmembrane</keyword>
<dbReference type="GO" id="GO:0030246">
    <property type="term" value="F:carbohydrate binding"/>
    <property type="evidence" value="ECO:0007669"/>
    <property type="project" value="InterPro"/>
</dbReference>
<feature type="chain" id="PRO_5001616827" evidence="8">
    <location>
        <begin position="21"/>
        <end position="898"/>
    </location>
</feature>
<dbReference type="Gene3D" id="2.40.170.20">
    <property type="entry name" value="TonB-dependent receptor, beta-barrel domain"/>
    <property type="match status" value="1"/>
</dbReference>
<evidence type="ECO:0000256" key="6">
    <source>
        <dbReference type="ARBA" id="ARBA00023237"/>
    </source>
</evidence>
<dbReference type="Pfam" id="PF07715">
    <property type="entry name" value="Plug"/>
    <property type="match status" value="1"/>
</dbReference>
<keyword evidence="8" id="KW-0732">Signal</keyword>
<evidence type="ECO:0000313" key="11">
    <source>
        <dbReference type="EMBL" id="KDA53281.1"/>
    </source>
</evidence>
<dbReference type="InterPro" id="IPR057601">
    <property type="entry name" value="Oar-like_b-barrel"/>
</dbReference>
<organism evidence="11 12">
    <name type="scientific">Thermoanaerobaculum aquaticum</name>
    <dbReference type="NCBI Taxonomy" id="1312852"/>
    <lineage>
        <taxon>Bacteria</taxon>
        <taxon>Pseudomonadati</taxon>
        <taxon>Acidobacteriota</taxon>
        <taxon>Thermoanaerobaculia</taxon>
        <taxon>Thermoanaerobaculales</taxon>
        <taxon>Thermoanaerobaculaceae</taxon>
        <taxon>Thermoanaerobaculum</taxon>
    </lineage>
</organism>
<protein>
    <submittedName>
        <fullName evidence="11">Uncharacterized protein</fullName>
    </submittedName>
</protein>
<reference evidence="11 12" key="1">
    <citation type="submission" date="2014-04" db="EMBL/GenBank/DDBJ databases">
        <title>The Genome Sequence of Thermoanaerobaculum aquaticum MP-01, The First Cultivated Group 23 Acidobacterium.</title>
        <authorList>
            <person name="Stamps B.W."/>
            <person name="Losey N.A."/>
            <person name="Lawson P.A."/>
            <person name="Stevenson B.S."/>
        </authorList>
    </citation>
    <scope>NUCLEOTIDE SEQUENCE [LARGE SCALE GENOMIC DNA]</scope>
    <source>
        <strain evidence="11 12">MP-01</strain>
    </source>
</reference>
<dbReference type="EMBL" id="JMFG01000023">
    <property type="protein sequence ID" value="KDA53281.1"/>
    <property type="molecule type" value="Genomic_DNA"/>
</dbReference>
<comment type="caution">
    <text evidence="11">The sequence shown here is derived from an EMBL/GenBank/DDBJ whole genome shotgun (WGS) entry which is preliminary data.</text>
</comment>
<dbReference type="InterPro" id="IPR039426">
    <property type="entry name" value="TonB-dep_rcpt-like"/>
</dbReference>
<dbReference type="InterPro" id="IPR037066">
    <property type="entry name" value="Plug_dom_sf"/>
</dbReference>
<evidence type="ECO:0000256" key="2">
    <source>
        <dbReference type="ARBA" id="ARBA00022448"/>
    </source>
</evidence>
<dbReference type="SUPFAM" id="SSF49452">
    <property type="entry name" value="Starch-binding domain-like"/>
    <property type="match status" value="1"/>
</dbReference>
<evidence type="ECO:0000259" key="9">
    <source>
        <dbReference type="Pfam" id="PF07715"/>
    </source>
</evidence>
<evidence type="ECO:0000259" key="10">
    <source>
        <dbReference type="Pfam" id="PF25183"/>
    </source>
</evidence>
<dbReference type="Gene3D" id="2.170.130.10">
    <property type="entry name" value="TonB-dependent receptor, plug domain"/>
    <property type="match status" value="1"/>
</dbReference>
<keyword evidence="2 7" id="KW-0813">Transport</keyword>
<evidence type="ECO:0000256" key="8">
    <source>
        <dbReference type="SAM" id="SignalP"/>
    </source>
</evidence>
<keyword evidence="5 7" id="KW-0472">Membrane</keyword>
<accession>A0A062XYT4</accession>
<dbReference type="InterPro" id="IPR012910">
    <property type="entry name" value="Plug_dom"/>
</dbReference>
<evidence type="ECO:0000256" key="1">
    <source>
        <dbReference type="ARBA" id="ARBA00004571"/>
    </source>
</evidence>
<comment type="subcellular location">
    <subcellularLocation>
        <location evidence="1 7">Cell outer membrane</location>
        <topology evidence="1 7">Multi-pass membrane protein</topology>
    </subcellularLocation>
</comment>
<dbReference type="Gene3D" id="2.60.40.1120">
    <property type="entry name" value="Carboxypeptidase-like, regulatory domain"/>
    <property type="match status" value="1"/>
</dbReference>
<evidence type="ECO:0000313" key="12">
    <source>
        <dbReference type="Proteomes" id="UP000027284"/>
    </source>
</evidence>
<feature type="domain" description="TonB-dependent receptor plug" evidence="9">
    <location>
        <begin position="147"/>
        <end position="222"/>
    </location>
</feature>
<evidence type="ECO:0000256" key="3">
    <source>
        <dbReference type="ARBA" id="ARBA00022452"/>
    </source>
</evidence>
<dbReference type="PROSITE" id="PS52016">
    <property type="entry name" value="TONB_DEPENDENT_REC_3"/>
    <property type="match status" value="1"/>
</dbReference>
<keyword evidence="6 7" id="KW-0998">Cell outer membrane</keyword>
<dbReference type="STRING" id="1312852.EG19_05895"/>
<dbReference type="GO" id="GO:0009279">
    <property type="term" value="C:cell outer membrane"/>
    <property type="evidence" value="ECO:0007669"/>
    <property type="project" value="UniProtKB-SubCell"/>
</dbReference>
<dbReference type="OrthoDB" id="97893at2"/>
<evidence type="ECO:0000256" key="4">
    <source>
        <dbReference type="ARBA" id="ARBA00022692"/>
    </source>
</evidence>
<name>A0A062XYT4_9BACT</name>
<dbReference type="InterPro" id="IPR013784">
    <property type="entry name" value="Carb-bd-like_fold"/>
</dbReference>
<evidence type="ECO:0000256" key="5">
    <source>
        <dbReference type="ARBA" id="ARBA00023136"/>
    </source>
</evidence>
<dbReference type="RefSeq" id="WP_038049812.1">
    <property type="nucleotide sequence ID" value="NZ_JMFG01000023.1"/>
</dbReference>
<gene>
    <name evidence="11" type="ORF">EG19_05895</name>
</gene>
<feature type="domain" description="TonB-dependent transporter Oar-like beta-barrel" evidence="10">
    <location>
        <begin position="314"/>
        <end position="792"/>
    </location>
</feature>
<dbReference type="AlphaFoldDB" id="A0A062XYT4"/>
<dbReference type="Pfam" id="PF25183">
    <property type="entry name" value="OMP_b-brl_4"/>
    <property type="match status" value="1"/>
</dbReference>
<proteinExistence type="inferred from homology"/>
<keyword evidence="12" id="KW-1185">Reference proteome</keyword>
<keyword evidence="3 7" id="KW-1134">Transmembrane beta strand</keyword>
<dbReference type="Proteomes" id="UP000027284">
    <property type="component" value="Unassembled WGS sequence"/>
</dbReference>
<feature type="signal peptide" evidence="8">
    <location>
        <begin position="1"/>
        <end position="20"/>
    </location>
</feature>
<dbReference type="InterPro" id="IPR036942">
    <property type="entry name" value="Beta-barrel_TonB_sf"/>
</dbReference>
<sequence>MRRIAYFLLAFVLLAAPVLAQQQYGSIAGTVVDNQKQPLPGVTVTLSGPAMQGTRVAVTDAQGRFRFVPVPPGKDYTLKFELSGFNTLEQTGIIVNLGKETPILAEMSLSQFAEAITVTAEKIVVDTTKSTVDTTVDWTLADTLATNRTFQTLMQLAPGVKAANNPNVHGGSGDDNAYLIDGVDTTDPRTNTWGTAINWDTIQEAQVQTAGFAAEYGRATGGIVNLVTKSGGNNFSFTARVVKQDSDWNARPGIEKETGRKKASQVATDELRPSATFGGPFVKDRLWFYLAYERRDRDQTFGRYQTLADAVAGNSVQEISNYKGHYFSGKLTWQVNPSHSLVGFYNEDPIDISNANGRYYYGPIIAKSAENTQFQGGNNSSLQWYGVLAANFFMEAKFQRHRQELNYSPQSTAQWGQVPFILDRTYGYYYGAPWEDYRSKRDRDGFQVAGSYYLDTATGSHQFKAGVEYLDIKPAAGSVHNPAGYYQTSGYVGSNPKPFRRYFYTQEPGPITNKDRYWALFVQDAWKVGKATFNIGVRAESWKGENNVGQEFLSFSFTDQLAPRLGFAYDLNGDVIRASLGRFYDLANNYIGNTLSSTPALYERWSWNNTCTVDGRNIWTYPDSCWRLDFRFNIGESGYLLDPGLDPVYTDEFTLGFEKLLSPQMAASVTYVWREQPKGIEDVDPEYDGVYLWTNAPLKRVEVADGRVFTTNAKWKEYQALEFMVRKRFGPDGFQFIANYTYVLRSRSWSQTRGFSQFSGYGDQPDAFDPLWYGKPESPHEVKFAGSWTAPWKTIFGITAFWSSGNVYTATAPGDFGTVPLERYGSSRVGNNWEADLHVEHPVTVGPLRLALYFDLFNAFNNQQPTARGGNSVSTATFRKPTGWQAPRQVQLGFKIEY</sequence>
<comment type="similarity">
    <text evidence="7">Belongs to the TonB-dependent receptor family.</text>
</comment>
<dbReference type="Pfam" id="PF13620">
    <property type="entry name" value="CarboxypepD_reg"/>
    <property type="match status" value="1"/>
</dbReference>
<dbReference type="SUPFAM" id="SSF56935">
    <property type="entry name" value="Porins"/>
    <property type="match status" value="1"/>
</dbReference>
<evidence type="ECO:0000256" key="7">
    <source>
        <dbReference type="PROSITE-ProRule" id="PRU01360"/>
    </source>
</evidence>